<dbReference type="AlphaFoldDB" id="A0A8H7CU23"/>
<feature type="compositionally biased region" description="Polar residues" evidence="1">
    <location>
        <begin position="227"/>
        <end position="245"/>
    </location>
</feature>
<feature type="compositionally biased region" description="Polar residues" evidence="1">
    <location>
        <begin position="1"/>
        <end position="14"/>
    </location>
</feature>
<feature type="compositionally biased region" description="Low complexity" evidence="1">
    <location>
        <begin position="108"/>
        <end position="133"/>
    </location>
</feature>
<evidence type="ECO:0000313" key="2">
    <source>
        <dbReference type="EMBL" id="KAF7347443.1"/>
    </source>
</evidence>
<proteinExistence type="predicted"/>
<feature type="region of interest" description="Disordered" evidence="1">
    <location>
        <begin position="108"/>
        <end position="271"/>
    </location>
</feature>
<accession>A0A8H7CU23</accession>
<feature type="compositionally biased region" description="Polar residues" evidence="1">
    <location>
        <begin position="185"/>
        <end position="199"/>
    </location>
</feature>
<evidence type="ECO:0000313" key="3">
    <source>
        <dbReference type="Proteomes" id="UP000620124"/>
    </source>
</evidence>
<feature type="region of interest" description="Disordered" evidence="1">
    <location>
        <begin position="1"/>
        <end position="94"/>
    </location>
</feature>
<feature type="compositionally biased region" description="Polar residues" evidence="1">
    <location>
        <begin position="29"/>
        <end position="47"/>
    </location>
</feature>
<dbReference type="OrthoDB" id="3271033at2759"/>
<name>A0A8H7CU23_9AGAR</name>
<feature type="compositionally biased region" description="Pro residues" evidence="1">
    <location>
        <begin position="262"/>
        <end position="271"/>
    </location>
</feature>
<comment type="caution">
    <text evidence="2">The sequence shown here is derived from an EMBL/GenBank/DDBJ whole genome shotgun (WGS) entry which is preliminary data.</text>
</comment>
<feature type="compositionally biased region" description="Low complexity" evidence="1">
    <location>
        <begin position="216"/>
        <end position="226"/>
    </location>
</feature>
<reference evidence="2" key="1">
    <citation type="submission" date="2020-05" db="EMBL/GenBank/DDBJ databases">
        <title>Mycena genomes resolve the evolution of fungal bioluminescence.</title>
        <authorList>
            <person name="Tsai I.J."/>
        </authorList>
    </citation>
    <scope>NUCLEOTIDE SEQUENCE</scope>
    <source>
        <strain evidence="2">CCC161011</strain>
    </source>
</reference>
<keyword evidence="3" id="KW-1185">Reference proteome</keyword>
<feature type="compositionally biased region" description="Pro residues" evidence="1">
    <location>
        <begin position="145"/>
        <end position="162"/>
    </location>
</feature>
<dbReference type="EMBL" id="JACAZI010000012">
    <property type="protein sequence ID" value="KAF7347443.1"/>
    <property type="molecule type" value="Genomic_DNA"/>
</dbReference>
<sequence>MQPGRPSQNGSSPSFMARAATVAVENAKRSSPSVSRSNTLEPSEAPSTPSPIHMQPQAKMMTIPGIHASHRGEVMSMGYVAPQPPSPSPEAKVKNPAIQSVYRLWKSPAASAEVSSDAAPEVVSSSSSSSSSSRTPTADEGSKPLPVPGSPPMRPTPPPLPPRTGRTPSLSNVSRPELDPPRLSETPQPSASEALQSISVRDRDKRASLELGLGFPSSSSPPSRRSTLSASDRTTLGSRTPSTSGGDEEVQGVAAPPIVNNPGPPLPPRRP</sequence>
<organism evidence="2 3">
    <name type="scientific">Mycena venus</name>
    <dbReference type="NCBI Taxonomy" id="2733690"/>
    <lineage>
        <taxon>Eukaryota</taxon>
        <taxon>Fungi</taxon>
        <taxon>Dikarya</taxon>
        <taxon>Basidiomycota</taxon>
        <taxon>Agaricomycotina</taxon>
        <taxon>Agaricomycetes</taxon>
        <taxon>Agaricomycetidae</taxon>
        <taxon>Agaricales</taxon>
        <taxon>Marasmiineae</taxon>
        <taxon>Mycenaceae</taxon>
        <taxon>Mycena</taxon>
    </lineage>
</organism>
<protein>
    <submittedName>
        <fullName evidence="2">Uncharacterized protein</fullName>
    </submittedName>
</protein>
<gene>
    <name evidence="2" type="ORF">MVEN_01500300</name>
</gene>
<evidence type="ECO:0000256" key="1">
    <source>
        <dbReference type="SAM" id="MobiDB-lite"/>
    </source>
</evidence>
<dbReference type="Proteomes" id="UP000620124">
    <property type="component" value="Unassembled WGS sequence"/>
</dbReference>